<evidence type="ECO:0000256" key="3">
    <source>
        <dbReference type="ARBA" id="ARBA00022475"/>
    </source>
</evidence>
<evidence type="ECO:0000256" key="9">
    <source>
        <dbReference type="ARBA" id="ARBA00023136"/>
    </source>
</evidence>
<gene>
    <name evidence="11" type="ORF">RU96_GL002129</name>
</gene>
<dbReference type="SMART" id="SM00382">
    <property type="entry name" value="AAA"/>
    <property type="match status" value="1"/>
</dbReference>
<accession>A0A1L8R745</accession>
<dbReference type="SUPFAM" id="SSF52540">
    <property type="entry name" value="P-loop containing nucleoside triphosphate hydrolases"/>
    <property type="match status" value="1"/>
</dbReference>
<name>A0A1L8R745_9ENTE</name>
<proteinExistence type="predicted"/>
<dbReference type="GO" id="GO:0022857">
    <property type="term" value="F:transmembrane transporter activity"/>
    <property type="evidence" value="ECO:0007669"/>
    <property type="project" value="UniProtKB-ARBA"/>
</dbReference>
<dbReference type="Pfam" id="PF00005">
    <property type="entry name" value="ABC_tran"/>
    <property type="match status" value="1"/>
</dbReference>
<dbReference type="InterPro" id="IPR015856">
    <property type="entry name" value="ABC_transpr_CbiO/EcfA_su"/>
</dbReference>
<reference evidence="11 12" key="1">
    <citation type="submission" date="2014-12" db="EMBL/GenBank/DDBJ databases">
        <title>Draft genome sequences of 29 type strains of Enterococci.</title>
        <authorList>
            <person name="Zhong Z."/>
            <person name="Sun Z."/>
            <person name="Liu W."/>
            <person name="Zhang W."/>
            <person name="Zhang H."/>
        </authorList>
    </citation>
    <scope>NUCLEOTIDE SEQUENCE [LARGE SCALE GENOMIC DNA]</scope>
    <source>
        <strain evidence="11 12">DSM 21207</strain>
    </source>
</reference>
<dbReference type="CDD" id="cd03225">
    <property type="entry name" value="ABC_cobalt_CbiO_domain1"/>
    <property type="match status" value="1"/>
</dbReference>
<dbReference type="InterPro" id="IPR003439">
    <property type="entry name" value="ABC_transporter-like_ATP-bd"/>
</dbReference>
<dbReference type="InterPro" id="IPR017871">
    <property type="entry name" value="ABC_transporter-like_CS"/>
</dbReference>
<evidence type="ECO:0000256" key="1">
    <source>
        <dbReference type="ARBA" id="ARBA00004202"/>
    </source>
</evidence>
<organism evidence="11 12">
    <name type="scientific">Enterococcus canintestini</name>
    <dbReference type="NCBI Taxonomy" id="317010"/>
    <lineage>
        <taxon>Bacteria</taxon>
        <taxon>Bacillati</taxon>
        <taxon>Bacillota</taxon>
        <taxon>Bacilli</taxon>
        <taxon>Lactobacillales</taxon>
        <taxon>Enterococcaceae</taxon>
        <taxon>Enterococcus</taxon>
    </lineage>
</organism>
<dbReference type="AlphaFoldDB" id="A0A1L8R745"/>
<dbReference type="EMBL" id="JXKG01000006">
    <property type="protein sequence ID" value="OJG15580.1"/>
    <property type="molecule type" value="Genomic_DNA"/>
</dbReference>
<keyword evidence="2" id="KW-0813">Transport</keyword>
<evidence type="ECO:0000313" key="12">
    <source>
        <dbReference type="Proteomes" id="UP000182835"/>
    </source>
</evidence>
<feature type="domain" description="ABC transporter" evidence="10">
    <location>
        <begin position="13"/>
        <end position="224"/>
    </location>
</feature>
<evidence type="ECO:0000259" key="10">
    <source>
        <dbReference type="PROSITE" id="PS50893"/>
    </source>
</evidence>
<dbReference type="InterPro" id="IPR027417">
    <property type="entry name" value="P-loop_NTPase"/>
</dbReference>
<evidence type="ECO:0000256" key="5">
    <source>
        <dbReference type="ARBA" id="ARBA00022592"/>
    </source>
</evidence>
<evidence type="ECO:0000313" key="11">
    <source>
        <dbReference type="EMBL" id="OJG15580.1"/>
    </source>
</evidence>
<keyword evidence="6" id="KW-0547">Nucleotide-binding</keyword>
<keyword evidence="7" id="KW-0067">ATP-binding</keyword>
<dbReference type="Gene3D" id="3.40.50.300">
    <property type="entry name" value="P-loop containing nucleotide triphosphate hydrolases"/>
    <property type="match status" value="1"/>
</dbReference>
<dbReference type="STRING" id="317010.RU96_GL002129"/>
<keyword evidence="5" id="KW-0592">Phosphate transport</keyword>
<dbReference type="GO" id="GO:0006817">
    <property type="term" value="P:phosphate ion transport"/>
    <property type="evidence" value="ECO:0007669"/>
    <property type="project" value="UniProtKB-KW"/>
</dbReference>
<evidence type="ECO:0000256" key="2">
    <source>
        <dbReference type="ARBA" id="ARBA00022448"/>
    </source>
</evidence>
<comment type="caution">
    <text evidence="11">The sequence shown here is derived from an EMBL/GenBank/DDBJ whole genome shotgun (WGS) entry which is preliminary data.</text>
</comment>
<dbReference type="PANTHER" id="PTHR43423">
    <property type="entry name" value="ABC TRANSPORTER I FAMILY MEMBER 17"/>
    <property type="match status" value="1"/>
</dbReference>
<protein>
    <recommendedName>
        <fullName evidence="10">ABC transporter domain-containing protein</fullName>
    </recommendedName>
</protein>
<evidence type="ECO:0000256" key="7">
    <source>
        <dbReference type="ARBA" id="ARBA00022840"/>
    </source>
</evidence>
<keyword evidence="8" id="KW-1278">Translocase</keyword>
<comment type="subcellular location">
    <subcellularLocation>
        <location evidence="1">Cell membrane</location>
        <topology evidence="1">Peripheral membrane protein</topology>
    </subcellularLocation>
</comment>
<dbReference type="PANTHER" id="PTHR43423:SF12">
    <property type="entry name" value="IRON EXPORT ATP-BINDING PROTEIN FETA-RELATED"/>
    <property type="match status" value="1"/>
</dbReference>
<evidence type="ECO:0000256" key="8">
    <source>
        <dbReference type="ARBA" id="ARBA00022967"/>
    </source>
</evidence>
<dbReference type="GO" id="GO:0005886">
    <property type="term" value="C:plasma membrane"/>
    <property type="evidence" value="ECO:0007669"/>
    <property type="project" value="UniProtKB-SubCell"/>
</dbReference>
<keyword evidence="3" id="KW-1003">Cell membrane</keyword>
<dbReference type="PROSITE" id="PS00211">
    <property type="entry name" value="ABC_TRANSPORTER_1"/>
    <property type="match status" value="1"/>
</dbReference>
<dbReference type="Proteomes" id="UP000182835">
    <property type="component" value="Unassembled WGS sequence"/>
</dbReference>
<sequence length="226" mass="25494">MIKKYKESFMTLLRLSDVQYEIAGQKIIQNISFALTNGDFLTLTGPSGGGKSTLLKLIATLLTPTAGKVYFKDKQQSDYEIVKYRQQVSYCFQQPSLFGATVFDNLCFPYTVRNQNFDDKRAAELLELVALPTSYLNKKITELSGGEKQRVALIRNLMFLPEILLLDEVTTGLDEKSKNIVHDLIGAVQKENVTIIQVTHDPEEIQNASKILWLEKGSIIDEPISR</sequence>
<dbReference type="GO" id="GO:0016887">
    <property type="term" value="F:ATP hydrolysis activity"/>
    <property type="evidence" value="ECO:0007669"/>
    <property type="project" value="InterPro"/>
</dbReference>
<evidence type="ECO:0000256" key="4">
    <source>
        <dbReference type="ARBA" id="ARBA00022519"/>
    </source>
</evidence>
<keyword evidence="9" id="KW-0472">Membrane</keyword>
<dbReference type="GO" id="GO:0005524">
    <property type="term" value="F:ATP binding"/>
    <property type="evidence" value="ECO:0007669"/>
    <property type="project" value="UniProtKB-KW"/>
</dbReference>
<dbReference type="PROSITE" id="PS50893">
    <property type="entry name" value="ABC_TRANSPORTER_2"/>
    <property type="match status" value="1"/>
</dbReference>
<evidence type="ECO:0000256" key="6">
    <source>
        <dbReference type="ARBA" id="ARBA00022741"/>
    </source>
</evidence>
<dbReference type="InterPro" id="IPR003593">
    <property type="entry name" value="AAA+_ATPase"/>
</dbReference>
<keyword evidence="4" id="KW-0997">Cell inner membrane</keyword>